<evidence type="ECO:0000259" key="2">
    <source>
        <dbReference type="Pfam" id="PF12172"/>
    </source>
</evidence>
<dbReference type="InterPro" id="IPR052513">
    <property type="entry name" value="Thioester_dehydratase-like"/>
</dbReference>
<name>A0A7W8NZL7_9BURK</name>
<dbReference type="AlphaFoldDB" id="A0A7W8NZL7"/>
<evidence type="ECO:0000313" key="3">
    <source>
        <dbReference type="EMBL" id="MBB5398041.1"/>
    </source>
</evidence>
<gene>
    <name evidence="3" type="ORF">HDG41_000077</name>
</gene>
<dbReference type="PANTHER" id="PTHR34075">
    <property type="entry name" value="BLR3430 PROTEIN"/>
    <property type="match status" value="1"/>
</dbReference>
<dbReference type="Proteomes" id="UP000592820">
    <property type="component" value="Unassembled WGS sequence"/>
</dbReference>
<dbReference type="Pfam" id="PF12172">
    <property type="entry name" value="zf-ChsH2"/>
    <property type="match status" value="1"/>
</dbReference>
<dbReference type="SUPFAM" id="SSF50249">
    <property type="entry name" value="Nucleic acid-binding proteins"/>
    <property type="match status" value="1"/>
</dbReference>
<organism evidence="3 4">
    <name type="scientific">Paraburkholderia youngii</name>
    <dbReference type="NCBI Taxonomy" id="2782701"/>
    <lineage>
        <taxon>Bacteria</taxon>
        <taxon>Pseudomonadati</taxon>
        <taxon>Pseudomonadota</taxon>
        <taxon>Betaproteobacteria</taxon>
        <taxon>Burkholderiales</taxon>
        <taxon>Burkholderiaceae</taxon>
        <taxon>Paraburkholderia</taxon>
    </lineage>
</organism>
<accession>A0A7W8NZL7</accession>
<dbReference type="PANTHER" id="PTHR34075:SF5">
    <property type="entry name" value="BLR3430 PROTEIN"/>
    <property type="match status" value="1"/>
</dbReference>
<feature type="domain" description="ChsH2 C-terminal OB-fold" evidence="1">
    <location>
        <begin position="61"/>
        <end position="118"/>
    </location>
</feature>
<reference evidence="3 4" key="1">
    <citation type="submission" date="2020-08" db="EMBL/GenBank/DDBJ databases">
        <title>Genomic Encyclopedia of Type Strains, Phase IV (KMG-V): Genome sequencing to study the core and pangenomes of soil and plant-associated prokaryotes.</title>
        <authorList>
            <person name="Whitman W."/>
        </authorList>
    </citation>
    <scope>NUCLEOTIDE SEQUENCE [LARGE SCALE GENOMIC DNA]</scope>
    <source>
        <strain evidence="3 4">JPY162</strain>
    </source>
</reference>
<feature type="domain" description="ChsH2 rubredoxin-like zinc ribbon" evidence="2">
    <location>
        <begin position="28"/>
        <end position="56"/>
    </location>
</feature>
<evidence type="ECO:0000259" key="1">
    <source>
        <dbReference type="Pfam" id="PF01796"/>
    </source>
</evidence>
<dbReference type="InterPro" id="IPR002878">
    <property type="entry name" value="ChsH2_C"/>
</dbReference>
<protein>
    <submittedName>
        <fullName evidence="3">Putative OB-fold protein</fullName>
    </submittedName>
</protein>
<sequence length="141" mass="15416">MSHVIPDSIERPVWAIPGSIVYASDGSPRVMAGVCRHCGQSVFPPPKVCPACWEETIDKIEVPSTGTVYTYSVVHSGRAGWKTPYVLAFVDFKERNVRVAGIVQCPEGWRPELDSIVRVGTGIVCNDANGEPVYAHCFLPE</sequence>
<dbReference type="Gene3D" id="6.10.30.10">
    <property type="match status" value="1"/>
</dbReference>
<dbReference type="InterPro" id="IPR012340">
    <property type="entry name" value="NA-bd_OB-fold"/>
</dbReference>
<dbReference type="RefSeq" id="WP_184224967.1">
    <property type="nucleotide sequence ID" value="NZ_JACHDE010000001.1"/>
</dbReference>
<dbReference type="InterPro" id="IPR022002">
    <property type="entry name" value="ChsH2_Znr"/>
</dbReference>
<comment type="caution">
    <text evidence="3">The sequence shown here is derived from an EMBL/GenBank/DDBJ whole genome shotgun (WGS) entry which is preliminary data.</text>
</comment>
<proteinExistence type="predicted"/>
<evidence type="ECO:0000313" key="4">
    <source>
        <dbReference type="Proteomes" id="UP000592820"/>
    </source>
</evidence>
<dbReference type="Pfam" id="PF01796">
    <property type="entry name" value="OB_ChsH2_C"/>
    <property type="match status" value="1"/>
</dbReference>
<dbReference type="EMBL" id="JACHDE010000001">
    <property type="protein sequence ID" value="MBB5398041.1"/>
    <property type="molecule type" value="Genomic_DNA"/>
</dbReference>